<dbReference type="Pfam" id="PF00512">
    <property type="entry name" value="HisKA"/>
    <property type="match status" value="1"/>
</dbReference>
<sequence length="501" mass="55848">MGDFDYDHLGVCYWNGTMKPLVVGIIGTGPGLRALLDIIYDEAFREFLPDIHLAAVSDIPKETDTSRFTDINVPVYDSFERMLDRHPDINLIVEMTGRPGMLARLRQRTHEDISILDHREVVFFCGLHDMALVKKHYMDSLAQQRSLLQSILDGIREDIFLLDKQGMVVDINRIVWERAGVPRKELLGRPCWHAARLRDGSQFCSQLDPVCPFHKTLASGQKEETLVTRVNSEGLLQYYRLYAYPILGARGEMTHVMVMHRDITKRTLQEKHQNQRDRLAIVGEMSTYLAHEIRNPLFAIGGFANALVRSPSLTESDREKAKILVEETRRLDVMLTSMLNFVRASELKIHEMDILAVSRSAAELMTIGYGSQGYSIEVRGSGPLPAVLGDEDTLKQCIANVIKNSIEAMPGGGVVHLDIELAGDSVALHVRDSGTGMDKNGLERAFNPFHSTKEGGYGLGLAMIKKKIEELGGRVEIASRLGEGTTVTLFLPAALDVGSPL</sequence>
<dbReference type="Pfam" id="PF08448">
    <property type="entry name" value="PAS_4"/>
    <property type="match status" value="1"/>
</dbReference>
<dbReference type="InterPro" id="IPR000700">
    <property type="entry name" value="PAS-assoc_C"/>
</dbReference>
<keyword evidence="4" id="KW-0808">Transferase</keyword>
<dbReference type="Gene3D" id="3.30.450.20">
    <property type="entry name" value="PAS domain"/>
    <property type="match status" value="1"/>
</dbReference>
<dbReference type="PANTHER" id="PTHR43065:SF10">
    <property type="entry name" value="PEROXIDE STRESS-ACTIVATED HISTIDINE KINASE MAK3"/>
    <property type="match status" value="1"/>
</dbReference>
<gene>
    <name evidence="12" type="ordered locus">Daes_1002</name>
</gene>
<dbReference type="KEGG" id="das:Daes_1002"/>
<dbReference type="InterPro" id="IPR013656">
    <property type="entry name" value="PAS_4"/>
</dbReference>
<evidence type="ECO:0000256" key="1">
    <source>
        <dbReference type="ARBA" id="ARBA00000085"/>
    </source>
</evidence>
<evidence type="ECO:0000256" key="3">
    <source>
        <dbReference type="ARBA" id="ARBA00022553"/>
    </source>
</evidence>
<keyword evidence="3" id="KW-0597">Phosphoprotein</keyword>
<dbReference type="PROSITE" id="PS50109">
    <property type="entry name" value="HIS_KIN"/>
    <property type="match status" value="1"/>
</dbReference>
<keyword evidence="8" id="KW-0902">Two-component regulatory system</keyword>
<dbReference type="PRINTS" id="PR00344">
    <property type="entry name" value="BCTRLSENSOR"/>
</dbReference>
<dbReference type="SUPFAM" id="SSF47384">
    <property type="entry name" value="Homodimeric domain of signal transducing histidine kinase"/>
    <property type="match status" value="1"/>
</dbReference>
<dbReference type="Proteomes" id="UP000002191">
    <property type="component" value="Chromosome"/>
</dbReference>
<dbReference type="eggNOG" id="COG4191">
    <property type="taxonomic scope" value="Bacteria"/>
</dbReference>
<dbReference type="InterPro" id="IPR036097">
    <property type="entry name" value="HisK_dim/P_sf"/>
</dbReference>
<dbReference type="InterPro" id="IPR036890">
    <property type="entry name" value="HATPase_C_sf"/>
</dbReference>
<evidence type="ECO:0000313" key="13">
    <source>
        <dbReference type="Proteomes" id="UP000002191"/>
    </source>
</evidence>
<comment type="catalytic activity">
    <reaction evidence="1">
        <text>ATP + protein L-histidine = ADP + protein N-phospho-L-histidine.</text>
        <dbReference type="EC" id="2.7.13.3"/>
    </reaction>
</comment>
<dbReference type="Gene3D" id="3.30.565.10">
    <property type="entry name" value="Histidine kinase-like ATPase, C-terminal domain"/>
    <property type="match status" value="1"/>
</dbReference>
<feature type="domain" description="Histidine kinase" evidence="9">
    <location>
        <begin position="288"/>
        <end position="495"/>
    </location>
</feature>
<keyword evidence="6" id="KW-0418">Kinase</keyword>
<organism evidence="12 13">
    <name type="scientific">Pseudodesulfovibrio aespoeensis (strain ATCC 700646 / DSM 10631 / Aspo-2)</name>
    <name type="common">Desulfovibrio aespoeensis</name>
    <dbReference type="NCBI Taxonomy" id="643562"/>
    <lineage>
        <taxon>Bacteria</taxon>
        <taxon>Pseudomonadati</taxon>
        <taxon>Thermodesulfobacteriota</taxon>
        <taxon>Desulfovibrionia</taxon>
        <taxon>Desulfovibrionales</taxon>
        <taxon>Desulfovibrionaceae</taxon>
    </lineage>
</organism>
<dbReference type="SUPFAM" id="SSF55874">
    <property type="entry name" value="ATPase domain of HSP90 chaperone/DNA topoisomerase II/histidine kinase"/>
    <property type="match status" value="1"/>
</dbReference>
<evidence type="ECO:0000256" key="7">
    <source>
        <dbReference type="ARBA" id="ARBA00022840"/>
    </source>
</evidence>
<keyword evidence="5" id="KW-0547">Nucleotide-binding</keyword>
<accession>E6VSN3</accession>
<dbReference type="SMART" id="SM00387">
    <property type="entry name" value="HATPase_c"/>
    <property type="match status" value="1"/>
</dbReference>
<evidence type="ECO:0000256" key="6">
    <source>
        <dbReference type="ARBA" id="ARBA00022777"/>
    </source>
</evidence>
<dbReference type="HOGENOM" id="CLU_000445_114_39_7"/>
<dbReference type="InterPro" id="IPR003594">
    <property type="entry name" value="HATPase_dom"/>
</dbReference>
<dbReference type="InterPro" id="IPR035965">
    <property type="entry name" value="PAS-like_dom_sf"/>
</dbReference>
<dbReference type="InterPro" id="IPR000014">
    <property type="entry name" value="PAS"/>
</dbReference>
<dbReference type="SUPFAM" id="SSF55785">
    <property type="entry name" value="PYP-like sensor domain (PAS domain)"/>
    <property type="match status" value="1"/>
</dbReference>
<evidence type="ECO:0000259" key="11">
    <source>
        <dbReference type="PROSITE" id="PS50113"/>
    </source>
</evidence>
<evidence type="ECO:0000256" key="2">
    <source>
        <dbReference type="ARBA" id="ARBA00012438"/>
    </source>
</evidence>
<dbReference type="InterPro" id="IPR005467">
    <property type="entry name" value="His_kinase_dom"/>
</dbReference>
<dbReference type="GO" id="GO:0000155">
    <property type="term" value="F:phosphorelay sensor kinase activity"/>
    <property type="evidence" value="ECO:0007669"/>
    <property type="project" value="InterPro"/>
</dbReference>
<dbReference type="PROSITE" id="PS50113">
    <property type="entry name" value="PAC"/>
    <property type="match status" value="1"/>
</dbReference>
<keyword evidence="13" id="KW-1185">Reference proteome</keyword>
<dbReference type="NCBIfam" id="TIGR00229">
    <property type="entry name" value="sensory_box"/>
    <property type="match status" value="1"/>
</dbReference>
<dbReference type="SMART" id="SM00388">
    <property type="entry name" value="HisKA"/>
    <property type="match status" value="1"/>
</dbReference>
<dbReference type="InterPro" id="IPR004358">
    <property type="entry name" value="Sig_transdc_His_kin-like_C"/>
</dbReference>
<dbReference type="PROSITE" id="PS50112">
    <property type="entry name" value="PAS"/>
    <property type="match status" value="1"/>
</dbReference>
<dbReference type="STRING" id="643562.Daes_1002"/>
<dbReference type="Pfam" id="PF02518">
    <property type="entry name" value="HATPase_c"/>
    <property type="match status" value="1"/>
</dbReference>
<evidence type="ECO:0000259" key="9">
    <source>
        <dbReference type="PROSITE" id="PS50109"/>
    </source>
</evidence>
<feature type="domain" description="PAS" evidence="10">
    <location>
        <begin position="144"/>
        <end position="189"/>
    </location>
</feature>
<proteinExistence type="predicted"/>
<dbReference type="CDD" id="cd00082">
    <property type="entry name" value="HisKA"/>
    <property type="match status" value="1"/>
</dbReference>
<dbReference type="GO" id="GO:0005524">
    <property type="term" value="F:ATP binding"/>
    <property type="evidence" value="ECO:0007669"/>
    <property type="project" value="UniProtKB-KW"/>
</dbReference>
<feature type="domain" description="PAC" evidence="11">
    <location>
        <begin position="221"/>
        <end position="275"/>
    </location>
</feature>
<evidence type="ECO:0000256" key="5">
    <source>
        <dbReference type="ARBA" id="ARBA00022741"/>
    </source>
</evidence>
<dbReference type="EMBL" id="CP002431">
    <property type="protein sequence ID" value="ADU62018.1"/>
    <property type="molecule type" value="Genomic_DNA"/>
</dbReference>
<dbReference type="RefSeq" id="WP_013513949.1">
    <property type="nucleotide sequence ID" value="NC_014844.1"/>
</dbReference>
<evidence type="ECO:0000256" key="4">
    <source>
        <dbReference type="ARBA" id="ARBA00022679"/>
    </source>
</evidence>
<dbReference type="OrthoDB" id="1931120at2"/>
<evidence type="ECO:0000259" key="10">
    <source>
        <dbReference type="PROSITE" id="PS50112"/>
    </source>
</evidence>
<evidence type="ECO:0000313" key="12">
    <source>
        <dbReference type="EMBL" id="ADU62018.1"/>
    </source>
</evidence>
<dbReference type="InterPro" id="IPR003661">
    <property type="entry name" value="HisK_dim/P_dom"/>
</dbReference>
<dbReference type="Gene3D" id="1.10.287.130">
    <property type="match status" value="1"/>
</dbReference>
<evidence type="ECO:0000256" key="8">
    <source>
        <dbReference type="ARBA" id="ARBA00023012"/>
    </source>
</evidence>
<dbReference type="EC" id="2.7.13.3" evidence="2"/>
<dbReference type="AlphaFoldDB" id="E6VSN3"/>
<reference evidence="12 13" key="2">
    <citation type="journal article" date="2014" name="Genome Announc.">
        <title>Complete Genome Sequence of the Subsurface, Mesophilic Sulfate-Reducing Bacterium Desulfovibrio aespoeensis Aspo-2.</title>
        <authorList>
            <person name="Pedersen K."/>
            <person name="Bengtsson A."/>
            <person name="Edlund J."/>
            <person name="Rabe L."/>
            <person name="Hazen T."/>
            <person name="Chakraborty R."/>
            <person name="Goodwin L."/>
            <person name="Shapiro N."/>
        </authorList>
    </citation>
    <scope>NUCLEOTIDE SEQUENCE [LARGE SCALE GENOMIC DNA]</scope>
    <source>
        <strain evidence="13">ATCC 700646 / DSM 10631 / Aspo-2</strain>
    </source>
</reference>
<keyword evidence="7" id="KW-0067">ATP-binding</keyword>
<reference evidence="13" key="1">
    <citation type="submission" date="2010-12" db="EMBL/GenBank/DDBJ databases">
        <title>Complete sequence of Desulfovibrio aespoeensis Aspo-2.</title>
        <authorList>
            <consortium name="US DOE Joint Genome Institute"/>
            <person name="Lucas S."/>
            <person name="Copeland A."/>
            <person name="Lapidus A."/>
            <person name="Cheng J.-F."/>
            <person name="Goodwin L."/>
            <person name="Pitluck S."/>
            <person name="Chertkov O."/>
            <person name="Misra M."/>
            <person name="Detter J.C."/>
            <person name="Han C."/>
            <person name="Tapia R."/>
            <person name="Land M."/>
            <person name="Hauser L."/>
            <person name="Kyrpides N."/>
            <person name="Ivanova N."/>
            <person name="Ovchinnikova G."/>
            <person name="Pedersen K."/>
            <person name="Jagevall S."/>
            <person name="Hazen T."/>
            <person name="Woyke T."/>
        </authorList>
    </citation>
    <scope>NUCLEOTIDE SEQUENCE [LARGE SCALE GENOMIC DNA]</scope>
    <source>
        <strain evidence="13">ATCC 700646 / DSM 10631 / Aspo-2</strain>
    </source>
</reference>
<name>E6VSN3_PSEA9</name>
<dbReference type="PANTHER" id="PTHR43065">
    <property type="entry name" value="SENSOR HISTIDINE KINASE"/>
    <property type="match status" value="1"/>
</dbReference>
<protein>
    <recommendedName>
        <fullName evidence="2">histidine kinase</fullName>
        <ecNumber evidence="2">2.7.13.3</ecNumber>
    </recommendedName>
</protein>